<dbReference type="SUPFAM" id="SSF49879">
    <property type="entry name" value="SMAD/FHA domain"/>
    <property type="match status" value="1"/>
</dbReference>
<feature type="domain" description="FHA" evidence="2">
    <location>
        <begin position="28"/>
        <end position="96"/>
    </location>
</feature>
<dbReference type="InterPro" id="IPR000253">
    <property type="entry name" value="FHA_dom"/>
</dbReference>
<evidence type="ECO:0000256" key="1">
    <source>
        <dbReference type="SAM" id="MobiDB-lite"/>
    </source>
</evidence>
<name>D3VHE1_XENNA</name>
<feature type="domain" description="Type VI secretion system FHA" evidence="3">
    <location>
        <begin position="322"/>
        <end position="499"/>
    </location>
</feature>
<evidence type="ECO:0000313" key="4">
    <source>
        <dbReference type="EMBL" id="CBJ90586.1"/>
    </source>
</evidence>
<dbReference type="HOGENOM" id="CLU_023667_1_0_6"/>
<proteinExistence type="predicted"/>
<feature type="region of interest" description="Disordered" evidence="1">
    <location>
        <begin position="136"/>
        <end position="190"/>
    </location>
</feature>
<dbReference type="STRING" id="406817.XNC1_2528"/>
<dbReference type="eggNOG" id="COG3456">
    <property type="taxonomic scope" value="Bacteria"/>
</dbReference>
<dbReference type="eggNOG" id="COG1716">
    <property type="taxonomic scope" value="Bacteria"/>
</dbReference>
<dbReference type="EMBL" id="FN667742">
    <property type="protein sequence ID" value="CBJ90586.1"/>
    <property type="molecule type" value="Genomic_DNA"/>
</dbReference>
<evidence type="ECO:0000313" key="5">
    <source>
        <dbReference type="Proteomes" id="UP000008075"/>
    </source>
</evidence>
<dbReference type="Pfam" id="PF00498">
    <property type="entry name" value="FHA"/>
    <property type="match status" value="1"/>
</dbReference>
<sequence>MMRFSIVKNAGTTQPPYLSYDFSPPGGTIGRSMDNSWVLPDEELAIARLQAIVSVSAHGECWINNQGSASEVLLNKVPLAPERQVEIRDGDMLNIGHYQIQLIDIKKNPVPPENNSQSDVPGGIWDELEHILTASNKSSPQERHQTPQAAGDNNPLIKDQPNEERNPINPLAHINPATDLETHPLRSTDPMTMFNADTPFRQENIFHDQTPTTLLQRNEKYGNQEDDKKDVDPLALFSEKPARHIKNDDPLNPILNHAVPLTASNSATASEPLFTPASQSVSTESVSHESQTSSLSSFFATPHDNQAHGTQSEGKLLASLLEGMGLKDRHRFEFDEQLMYQLGRLVSQLSQGIIVLNASRHQFKHKLDADMTQILSDIHNPFKLLPSGQSVLTLMFSDHMPGFMPLEEATHDILTELQAHQSGMIAGIRATVADILHSFHPVMLEQTAQDENYLPRLSLSSTYKASIWDYFTQHYQAISKQFEQESSLFGENFLQAYSAEVNRYKTAKK</sequence>
<dbReference type="InterPro" id="IPR017735">
    <property type="entry name" value="T6SS_FHA"/>
</dbReference>
<dbReference type="RefSeq" id="WP_013184492.1">
    <property type="nucleotide sequence ID" value="NC_014228.1"/>
</dbReference>
<dbReference type="Proteomes" id="UP000008075">
    <property type="component" value="Chromosome"/>
</dbReference>
<keyword evidence="5" id="KW-1185">Reference proteome</keyword>
<protein>
    <submittedName>
        <fullName evidence="4">Uncharacterized protein</fullName>
    </submittedName>
</protein>
<dbReference type="GeneID" id="24902121"/>
<accession>D3VHE1</accession>
<dbReference type="KEGG" id="xne:XNC1_2528"/>
<gene>
    <name evidence="4" type="ordered locus">XNC1_2528</name>
</gene>
<dbReference type="NCBIfam" id="TIGR03354">
    <property type="entry name" value="VI_FHA"/>
    <property type="match status" value="1"/>
</dbReference>
<evidence type="ECO:0000259" key="3">
    <source>
        <dbReference type="Pfam" id="PF20232"/>
    </source>
</evidence>
<dbReference type="CDD" id="cd00060">
    <property type="entry name" value="FHA"/>
    <property type="match status" value="1"/>
</dbReference>
<dbReference type="InterPro" id="IPR046883">
    <property type="entry name" value="T6SS_FHA_C"/>
</dbReference>
<dbReference type="InterPro" id="IPR008984">
    <property type="entry name" value="SMAD_FHA_dom_sf"/>
</dbReference>
<organism evidence="4 5">
    <name type="scientific">Xenorhabdus nematophila (strain ATCC 19061 / DSM 3370 / CCUG 14189 / LMG 1036 / NCIMB 9965 / AN6)</name>
    <dbReference type="NCBI Taxonomy" id="406817"/>
    <lineage>
        <taxon>Bacteria</taxon>
        <taxon>Pseudomonadati</taxon>
        <taxon>Pseudomonadota</taxon>
        <taxon>Gammaproteobacteria</taxon>
        <taxon>Enterobacterales</taxon>
        <taxon>Morganellaceae</taxon>
        <taxon>Xenorhabdus</taxon>
    </lineage>
</organism>
<dbReference type="Pfam" id="PF20232">
    <property type="entry name" value="T6SS_FHA_C"/>
    <property type="match status" value="1"/>
</dbReference>
<dbReference type="Gene3D" id="2.60.200.20">
    <property type="match status" value="1"/>
</dbReference>
<reference evidence="4 5" key="1">
    <citation type="journal article" date="2011" name="PLoS ONE">
        <title>The entomopathogenic bacterial endosymbionts xenorhabdus and photorhabdus: convergent lifestyles from divergent genomes.</title>
        <authorList>
            <person name="Chaston J.M."/>
            <person name="Suen G."/>
            <person name="Tucker S.L."/>
            <person name="Andersen A.W."/>
            <person name="Bhasin A."/>
            <person name="Bode E."/>
            <person name="Bode H.B."/>
            <person name="Brachmann A.O."/>
            <person name="Cowles C.E."/>
            <person name="Cowles K.N."/>
            <person name="Darby C."/>
            <person name="de Leon L."/>
            <person name="Drace K."/>
            <person name="Du Z."/>
            <person name="Givaudan A."/>
            <person name="Herbert Tran E.E."/>
            <person name="Jewell K.A."/>
            <person name="Knack J.J."/>
            <person name="Krasomil-Osterfeld K.C."/>
            <person name="Kukor R."/>
            <person name="Lanois A."/>
            <person name="Latreille P."/>
            <person name="Leimgruber N.K."/>
            <person name="Lipke C.M."/>
            <person name="Liu R."/>
            <person name="Lu X."/>
            <person name="Martens E.C."/>
            <person name="Marri P.R."/>
            <person name="Medigue C."/>
            <person name="Menard M.L."/>
            <person name="Miller N.M."/>
            <person name="Morales-Soto N."/>
            <person name="Norton S."/>
            <person name="Ogier J.C."/>
            <person name="Orchard S.S."/>
            <person name="Park D."/>
            <person name="Park Y."/>
            <person name="Qurollo B.A."/>
            <person name="Sugar D.R."/>
            <person name="Richards G.R."/>
            <person name="Rouy Z."/>
            <person name="Slominski B."/>
            <person name="Slominski K."/>
            <person name="Snyder H."/>
            <person name="Tjaden B.C."/>
            <person name="van der Hoeven R."/>
            <person name="Welch R.D."/>
            <person name="Wheeler C."/>
            <person name="Xiang B."/>
            <person name="Barbazuk B."/>
            <person name="Gaudriault S."/>
            <person name="Goodner B."/>
            <person name="Slater S.C."/>
            <person name="Forst S."/>
            <person name="Goldman B.S."/>
            <person name="Goodrich-Blair H."/>
        </authorList>
    </citation>
    <scope>NUCLEOTIDE SEQUENCE [LARGE SCALE GENOMIC DNA]</scope>
    <source>
        <strain evidence="5">ATCC 19061 / DSM 3370 / CCUG 14189 / LMG 1036 / NCIMB 9965 / AN6</strain>
    </source>
</reference>
<dbReference type="AlphaFoldDB" id="D3VHE1"/>
<evidence type="ECO:0000259" key="2">
    <source>
        <dbReference type="Pfam" id="PF00498"/>
    </source>
</evidence>